<dbReference type="Pfam" id="PF10035">
    <property type="entry name" value="DUF2179"/>
    <property type="match status" value="1"/>
</dbReference>
<dbReference type="InterPro" id="IPR019264">
    <property type="entry name" value="DUF2179"/>
</dbReference>
<feature type="transmembrane region" description="Helical" evidence="6">
    <location>
        <begin position="110"/>
        <end position="129"/>
    </location>
</feature>
<feature type="transmembrane region" description="Helical" evidence="6">
    <location>
        <begin position="178"/>
        <end position="197"/>
    </location>
</feature>
<keyword evidence="9" id="KW-1185">Reference proteome</keyword>
<dbReference type="PANTHER" id="PTHR33545:SF9">
    <property type="entry name" value="UPF0750 MEMBRANE PROTEIN YITE"/>
    <property type="match status" value="1"/>
</dbReference>
<feature type="domain" description="DUF2179" evidence="7">
    <location>
        <begin position="226"/>
        <end position="280"/>
    </location>
</feature>
<keyword evidence="2" id="KW-1003">Cell membrane</keyword>
<evidence type="ECO:0000256" key="5">
    <source>
        <dbReference type="ARBA" id="ARBA00023136"/>
    </source>
</evidence>
<dbReference type="EMBL" id="CP003326">
    <property type="protein sequence ID" value="AFS79080.1"/>
    <property type="molecule type" value="Genomic_DNA"/>
</dbReference>
<dbReference type="AlphaFoldDB" id="K0B2C3"/>
<dbReference type="PANTHER" id="PTHR33545">
    <property type="entry name" value="UPF0750 MEMBRANE PROTEIN YITT-RELATED"/>
    <property type="match status" value="1"/>
</dbReference>
<evidence type="ECO:0000313" key="8">
    <source>
        <dbReference type="EMBL" id="AFS79080.1"/>
    </source>
</evidence>
<keyword evidence="4 6" id="KW-1133">Transmembrane helix</keyword>
<name>K0B2C3_GOTA9</name>
<accession>K0B2C3</accession>
<reference evidence="8 9" key="1">
    <citation type="journal article" date="2012" name="PLoS ONE">
        <title>The purine-utilizing bacterium Clostridium acidurici 9a: a genome-guided metabolic reconsideration.</title>
        <authorList>
            <person name="Hartwich K."/>
            <person name="Poehlein A."/>
            <person name="Daniel R."/>
        </authorList>
    </citation>
    <scope>NUCLEOTIDE SEQUENCE [LARGE SCALE GENOMIC DNA]</scope>
    <source>
        <strain evidence="9">ATCC 7906 / DSM 604 / BCRC 14475 / CIP 104303 / KCTC 5404 / NCIMB 10678 / 9a</strain>
    </source>
</reference>
<evidence type="ECO:0000256" key="6">
    <source>
        <dbReference type="SAM" id="Phobius"/>
    </source>
</evidence>
<comment type="subcellular location">
    <subcellularLocation>
        <location evidence="1">Cell membrane</location>
        <topology evidence="1">Multi-pass membrane protein</topology>
    </subcellularLocation>
</comment>
<dbReference type="OrthoDB" id="3180973at2"/>
<sequence length="289" mass="31441">MVLENKVWYKSVLEYIGITLGTVIIAASINLFIQPHNFAPGGVTGIGIIVKEMTNGLIPLWVTNLCIDLPLFITGLILVGRVFGAKTLYGILSLAFFIWLLPIEDVTNDLLLAAIFGGVLTGTGVGIVFKFGGTTGGTDLAGFMLNKYFPGVSISSFMMAIDSLVVIASGIVTRDLKIPLYSIISLYISTKVIDLLLNGFSYAKAFFIISEFPEEIGQLILKELDRGVTVLKGRGFYTGKDKDILLCIVNRSQITRLKETVHSVDNKAFVMVTDANEVLGEGFKELKKS</sequence>
<dbReference type="STRING" id="1128398.Curi_c20760"/>
<dbReference type="Proteomes" id="UP000006094">
    <property type="component" value="Chromosome"/>
</dbReference>
<dbReference type="Pfam" id="PF02588">
    <property type="entry name" value="YitT_membrane"/>
    <property type="match status" value="1"/>
</dbReference>
<feature type="transmembrane region" description="Helical" evidence="6">
    <location>
        <begin position="149"/>
        <end position="172"/>
    </location>
</feature>
<dbReference type="GO" id="GO:0005886">
    <property type="term" value="C:plasma membrane"/>
    <property type="evidence" value="ECO:0007669"/>
    <property type="project" value="UniProtKB-SubCell"/>
</dbReference>
<evidence type="ECO:0000259" key="7">
    <source>
        <dbReference type="Pfam" id="PF10035"/>
    </source>
</evidence>
<protein>
    <recommendedName>
        <fullName evidence="7">DUF2179 domain-containing protein</fullName>
    </recommendedName>
</protein>
<dbReference type="HOGENOM" id="CLU_063199_1_1_9"/>
<dbReference type="eggNOG" id="COG1284">
    <property type="taxonomic scope" value="Bacteria"/>
</dbReference>
<keyword evidence="5 6" id="KW-0472">Membrane</keyword>
<dbReference type="CDD" id="cd16380">
    <property type="entry name" value="YitT_C"/>
    <property type="match status" value="1"/>
</dbReference>
<dbReference type="KEGG" id="cad:Curi_c20760"/>
<dbReference type="InterPro" id="IPR003740">
    <property type="entry name" value="YitT"/>
</dbReference>
<evidence type="ECO:0000313" key="9">
    <source>
        <dbReference type="Proteomes" id="UP000006094"/>
    </source>
</evidence>
<organism evidence="8 9">
    <name type="scientific">Gottschalkia acidurici (strain ATCC 7906 / DSM 604 / BCRC 14475 / CIP 104303 / KCTC 5404 / NCIMB 10678 / 9a)</name>
    <name type="common">Clostridium acidurici</name>
    <dbReference type="NCBI Taxonomy" id="1128398"/>
    <lineage>
        <taxon>Bacteria</taxon>
        <taxon>Bacillati</taxon>
        <taxon>Bacillota</taxon>
        <taxon>Tissierellia</taxon>
        <taxon>Tissierellales</taxon>
        <taxon>Gottschalkiaceae</taxon>
        <taxon>Gottschalkia</taxon>
    </lineage>
</organism>
<dbReference type="RefSeq" id="WP_014968216.1">
    <property type="nucleotide sequence ID" value="NC_018664.1"/>
</dbReference>
<evidence type="ECO:0000256" key="3">
    <source>
        <dbReference type="ARBA" id="ARBA00022692"/>
    </source>
</evidence>
<feature type="transmembrane region" description="Helical" evidence="6">
    <location>
        <begin position="87"/>
        <end position="104"/>
    </location>
</feature>
<feature type="transmembrane region" description="Helical" evidence="6">
    <location>
        <begin position="12"/>
        <end position="33"/>
    </location>
</feature>
<evidence type="ECO:0000256" key="2">
    <source>
        <dbReference type="ARBA" id="ARBA00022475"/>
    </source>
</evidence>
<evidence type="ECO:0000256" key="1">
    <source>
        <dbReference type="ARBA" id="ARBA00004651"/>
    </source>
</evidence>
<dbReference type="PATRIC" id="fig|1128398.3.peg.2141"/>
<dbReference type="InterPro" id="IPR015867">
    <property type="entry name" value="N-reg_PII/ATP_PRibTrfase_C"/>
</dbReference>
<dbReference type="Gene3D" id="3.30.70.120">
    <property type="match status" value="1"/>
</dbReference>
<gene>
    <name evidence="8" type="ordered locus">Curi_c20760</name>
</gene>
<evidence type="ECO:0000256" key="4">
    <source>
        <dbReference type="ARBA" id="ARBA00022989"/>
    </source>
</evidence>
<dbReference type="PIRSF" id="PIRSF006483">
    <property type="entry name" value="Membrane_protein_YitT"/>
    <property type="match status" value="1"/>
</dbReference>
<proteinExistence type="predicted"/>
<keyword evidence="3 6" id="KW-0812">Transmembrane</keyword>
<dbReference type="InterPro" id="IPR051461">
    <property type="entry name" value="UPF0750_membrane"/>
</dbReference>